<dbReference type="KEGG" id="mej:Q7A_984"/>
<gene>
    <name evidence="1" type="ordered locus">Q7A_984</name>
</gene>
<keyword evidence="2" id="KW-1185">Reference proteome</keyword>
<proteinExistence type="predicted"/>
<reference evidence="1 2" key="1">
    <citation type="journal article" date="2012" name="J. Bacteriol.">
        <title>Complete genome sequences of Methylophaga sp. strain JAM1 and Methylophaga sp. strain JAM7.</title>
        <authorList>
            <person name="Villeneuve C."/>
            <person name="Martineau C."/>
            <person name="Mauffrey F."/>
            <person name="Villemur R."/>
        </authorList>
    </citation>
    <scope>NUCLEOTIDE SEQUENCE [LARGE SCALE GENOMIC DNA]</scope>
    <source>
        <strain evidence="1 2">JAM1</strain>
    </source>
</reference>
<dbReference type="InterPro" id="IPR036249">
    <property type="entry name" value="Thioredoxin-like_sf"/>
</dbReference>
<sequence>MITLQLFSTAGCHLCESAEQLIYSLSSAKNIQLKIIEIGDDDQLVEQYGIRIPVIKFSDESELNWPFTQQDILQKITVADLEL</sequence>
<dbReference type="InterPro" id="IPR008554">
    <property type="entry name" value="Glutaredoxin-like"/>
</dbReference>
<dbReference type="Proteomes" id="UP000009144">
    <property type="component" value="Chromosome"/>
</dbReference>
<dbReference type="RefSeq" id="WP_014706201.1">
    <property type="nucleotide sequence ID" value="NC_017857.3"/>
</dbReference>
<dbReference type="EMBL" id="CP003390">
    <property type="protein sequence ID" value="AFI83826.1"/>
    <property type="molecule type" value="Genomic_DNA"/>
</dbReference>
<dbReference type="PATRIC" id="fig|754476.3.peg.970"/>
<dbReference type="STRING" id="754476.Q7A_984"/>
<dbReference type="AlphaFoldDB" id="I1XHF7"/>
<organism evidence="1 2">
    <name type="scientific">Methylophaga nitratireducenticrescens</name>
    <dbReference type="NCBI Taxonomy" id="754476"/>
    <lineage>
        <taxon>Bacteria</taxon>
        <taxon>Pseudomonadati</taxon>
        <taxon>Pseudomonadota</taxon>
        <taxon>Gammaproteobacteria</taxon>
        <taxon>Thiotrichales</taxon>
        <taxon>Piscirickettsiaceae</taxon>
        <taxon>Methylophaga</taxon>
    </lineage>
</organism>
<evidence type="ECO:0000313" key="2">
    <source>
        <dbReference type="Proteomes" id="UP000009144"/>
    </source>
</evidence>
<dbReference type="eggNOG" id="COG0695">
    <property type="taxonomic scope" value="Bacteria"/>
</dbReference>
<evidence type="ECO:0000313" key="1">
    <source>
        <dbReference type="EMBL" id="AFI83826.1"/>
    </source>
</evidence>
<accession>I1XHF7</accession>
<dbReference type="Gene3D" id="3.40.30.10">
    <property type="entry name" value="Glutaredoxin"/>
    <property type="match status" value="1"/>
</dbReference>
<protein>
    <submittedName>
        <fullName evidence="1">Glutaredoxin-like protein</fullName>
    </submittedName>
</protein>
<name>I1XHF7_METNJ</name>
<dbReference type="Pfam" id="PF05768">
    <property type="entry name" value="Glrx-like"/>
    <property type="match status" value="1"/>
</dbReference>
<reference evidence="1 2" key="2">
    <citation type="journal article" date="2013" name="Int. J. Syst. Evol. Microbiol.">
        <title>Methylophaga nitratireducenticrescens sp. nov. and Methylophaga frappieri sp. nov., isolated from the biofilm of the methanol-fed denitrification system treating the seawater at the Montreal Biodome.</title>
        <authorList>
            <person name="Villeneuve C."/>
            <person name="Martineau C."/>
            <person name="Mauffrey F."/>
            <person name="Villemur R."/>
        </authorList>
    </citation>
    <scope>NUCLEOTIDE SEQUENCE [LARGE SCALE GENOMIC DNA]</scope>
    <source>
        <strain evidence="1 2">JAM1</strain>
    </source>
</reference>
<dbReference type="HOGENOM" id="CLU_125054_4_2_6"/>
<dbReference type="OrthoDB" id="8537427at2"/>
<dbReference type="SUPFAM" id="SSF52833">
    <property type="entry name" value="Thioredoxin-like"/>
    <property type="match status" value="1"/>
</dbReference>